<dbReference type="STRING" id="990268.JCM19235_1131"/>
<dbReference type="SUPFAM" id="SSF52540">
    <property type="entry name" value="P-loop containing nucleoside triphosphate hydrolases"/>
    <property type="match status" value="1"/>
</dbReference>
<keyword evidence="6" id="KW-0239">DNA-directed DNA polymerase</keyword>
<evidence type="ECO:0000256" key="2">
    <source>
        <dbReference type="ARBA" id="ARBA00017703"/>
    </source>
</evidence>
<dbReference type="EMBL" id="BBMR01000004">
    <property type="protein sequence ID" value="GAL19775.1"/>
    <property type="molecule type" value="Genomic_DNA"/>
</dbReference>
<dbReference type="PANTHER" id="PTHR34388:SF1">
    <property type="entry name" value="DNA POLYMERASE III SUBUNIT DELTA"/>
    <property type="match status" value="1"/>
</dbReference>
<dbReference type="GO" id="GO:0006261">
    <property type="term" value="P:DNA-templated DNA replication"/>
    <property type="evidence" value="ECO:0007669"/>
    <property type="project" value="TreeGrafter"/>
</dbReference>
<keyword evidence="3 12" id="KW-0808">Transferase</keyword>
<evidence type="ECO:0000259" key="10">
    <source>
        <dbReference type="Pfam" id="PF06144"/>
    </source>
</evidence>
<evidence type="ECO:0000256" key="8">
    <source>
        <dbReference type="ARBA" id="ARBA00049244"/>
    </source>
</evidence>
<reference evidence="12 13" key="1">
    <citation type="submission" date="2014-09" db="EMBL/GenBank/DDBJ databases">
        <title>Vibrio maritimus JCM 19235. (C45) whole genome shotgun sequence.</title>
        <authorList>
            <person name="Sawabe T."/>
            <person name="Meirelles P."/>
            <person name="Nakanishi M."/>
            <person name="Sayaka M."/>
            <person name="Hattori M."/>
            <person name="Ohkuma M."/>
        </authorList>
    </citation>
    <scope>NUCLEOTIDE SEQUENCE [LARGE SCALE GENOMIC DNA]</scope>
    <source>
        <strain evidence="13">JCM19235</strain>
    </source>
</reference>
<comment type="caution">
    <text evidence="12">The sequence shown here is derived from an EMBL/GenBank/DDBJ whole genome shotgun (WGS) entry which is preliminary data.</text>
</comment>
<accession>A0A090RWE0</accession>
<dbReference type="Pfam" id="PF14840">
    <property type="entry name" value="DNA_pol3_delt_C"/>
    <property type="match status" value="1"/>
</dbReference>
<dbReference type="CDD" id="cd18138">
    <property type="entry name" value="HLD_clamp_pol_III_delta"/>
    <property type="match status" value="1"/>
</dbReference>
<dbReference type="AlphaFoldDB" id="A0A090RWE0"/>
<protein>
    <recommendedName>
        <fullName evidence="2 9">DNA polymerase III subunit delta</fullName>
        <ecNumber evidence="1 9">2.7.7.7</ecNumber>
    </recommendedName>
</protein>
<keyword evidence="13" id="KW-1185">Reference proteome</keyword>
<feature type="domain" description="DNA polymerase III subunit delta C-terminal" evidence="11">
    <location>
        <begin position="212"/>
        <end position="329"/>
    </location>
</feature>
<evidence type="ECO:0000256" key="5">
    <source>
        <dbReference type="ARBA" id="ARBA00022705"/>
    </source>
</evidence>
<comment type="catalytic activity">
    <reaction evidence="8">
        <text>DNA(n) + a 2'-deoxyribonucleoside 5'-triphosphate = DNA(n+1) + diphosphate</text>
        <dbReference type="Rhea" id="RHEA:22508"/>
        <dbReference type="Rhea" id="RHEA-COMP:17339"/>
        <dbReference type="Rhea" id="RHEA-COMP:17340"/>
        <dbReference type="ChEBI" id="CHEBI:33019"/>
        <dbReference type="ChEBI" id="CHEBI:61560"/>
        <dbReference type="ChEBI" id="CHEBI:173112"/>
        <dbReference type="EC" id="2.7.7.7"/>
    </reaction>
</comment>
<evidence type="ECO:0000256" key="9">
    <source>
        <dbReference type="NCBIfam" id="TIGR01128"/>
    </source>
</evidence>
<organism evidence="12 13">
    <name type="scientific">Vibrio maritimus</name>
    <dbReference type="NCBI Taxonomy" id="990268"/>
    <lineage>
        <taxon>Bacteria</taxon>
        <taxon>Pseudomonadati</taxon>
        <taxon>Pseudomonadota</taxon>
        <taxon>Gammaproteobacteria</taxon>
        <taxon>Vibrionales</taxon>
        <taxon>Vibrionaceae</taxon>
        <taxon>Vibrio</taxon>
    </lineage>
</organism>
<gene>
    <name evidence="12" type="ORF">JCM19235_1131</name>
</gene>
<dbReference type="GO" id="GO:0003677">
    <property type="term" value="F:DNA binding"/>
    <property type="evidence" value="ECO:0007669"/>
    <property type="project" value="InterPro"/>
</dbReference>
<dbReference type="InterPro" id="IPR008921">
    <property type="entry name" value="DNA_pol3_clamp-load_cplx_C"/>
</dbReference>
<feature type="domain" description="DNA polymerase III delta N-terminal" evidence="10">
    <location>
        <begin position="21"/>
        <end position="137"/>
    </location>
</feature>
<dbReference type="Pfam" id="PF06144">
    <property type="entry name" value="DNA_pol3_delta"/>
    <property type="match status" value="1"/>
</dbReference>
<dbReference type="Gene3D" id="1.20.272.10">
    <property type="match status" value="1"/>
</dbReference>
<dbReference type="InterPro" id="IPR005790">
    <property type="entry name" value="DNA_polIII_delta"/>
</dbReference>
<name>A0A090RWE0_9VIBR</name>
<dbReference type="SUPFAM" id="SSF48019">
    <property type="entry name" value="post-AAA+ oligomerization domain-like"/>
    <property type="match status" value="1"/>
</dbReference>
<dbReference type="InterPro" id="IPR027417">
    <property type="entry name" value="P-loop_NTPase"/>
</dbReference>
<evidence type="ECO:0000256" key="7">
    <source>
        <dbReference type="ARBA" id="ARBA00034754"/>
    </source>
</evidence>
<comment type="similarity">
    <text evidence="7">Belongs to the DNA polymerase HolA subunit family.</text>
</comment>
<evidence type="ECO:0000256" key="3">
    <source>
        <dbReference type="ARBA" id="ARBA00022679"/>
    </source>
</evidence>
<sequence>MRIFADRLVEHLAKQWHHCFMLFGNEPLFVQESRDGIVKHAKQLGFEEHHRFSIDNSLDWNEVYDCTQALSLFSSKQIIELSVPESGINAGTAKHLAEIAPQLHDDIVLIITGTKLTRAQESAKWFKALNACLVSCNTPDIKQLPQWVMRRCRANNLAPDGEAVQLLCQWHEGNLFALSQSLEKLGLLYPDGQLNLIRVQESLSRHNHFTVFHWVDALLEGKPKRAHRILTQLESEGVEATILLRTIQKELTQLSKMQQMLKQSSIREVFDKFRIWQNKKPLYSAALNRLTPEKLHQAIQLLTAIEVQVKTQYDLSPWPYLQQLTLNLSSADNSLSLQP</sequence>
<dbReference type="OrthoDB" id="9770982at2"/>
<dbReference type="Proteomes" id="UP000029228">
    <property type="component" value="Unassembled WGS sequence"/>
</dbReference>
<dbReference type="NCBIfam" id="TIGR01128">
    <property type="entry name" value="holA"/>
    <property type="match status" value="1"/>
</dbReference>
<dbReference type="InterPro" id="IPR032780">
    <property type="entry name" value="DNA_pol3_delt_C"/>
</dbReference>
<dbReference type="Gene3D" id="3.40.50.300">
    <property type="entry name" value="P-loop containing nucleotide triphosphate hydrolases"/>
    <property type="match status" value="1"/>
</dbReference>
<dbReference type="GO" id="GO:0003887">
    <property type="term" value="F:DNA-directed DNA polymerase activity"/>
    <property type="evidence" value="ECO:0007669"/>
    <property type="project" value="UniProtKB-UniRule"/>
</dbReference>
<keyword evidence="4 12" id="KW-0548">Nucleotidyltransferase</keyword>
<dbReference type="InterPro" id="IPR010372">
    <property type="entry name" value="DNA_pol3_delta_N"/>
</dbReference>
<dbReference type="EC" id="2.7.7.7" evidence="1 9"/>
<evidence type="ECO:0000259" key="11">
    <source>
        <dbReference type="Pfam" id="PF14840"/>
    </source>
</evidence>
<evidence type="ECO:0000256" key="4">
    <source>
        <dbReference type="ARBA" id="ARBA00022695"/>
    </source>
</evidence>
<dbReference type="PANTHER" id="PTHR34388">
    <property type="entry name" value="DNA POLYMERASE III SUBUNIT DELTA"/>
    <property type="match status" value="1"/>
</dbReference>
<evidence type="ECO:0000313" key="12">
    <source>
        <dbReference type="EMBL" id="GAL19775.1"/>
    </source>
</evidence>
<evidence type="ECO:0000256" key="1">
    <source>
        <dbReference type="ARBA" id="ARBA00012417"/>
    </source>
</evidence>
<evidence type="ECO:0000313" key="13">
    <source>
        <dbReference type="Proteomes" id="UP000029228"/>
    </source>
</evidence>
<dbReference type="GO" id="GO:0009360">
    <property type="term" value="C:DNA polymerase III complex"/>
    <property type="evidence" value="ECO:0007669"/>
    <property type="project" value="UniProtKB-UniRule"/>
</dbReference>
<evidence type="ECO:0000256" key="6">
    <source>
        <dbReference type="ARBA" id="ARBA00022932"/>
    </source>
</evidence>
<proteinExistence type="inferred from homology"/>
<dbReference type="Gene3D" id="1.10.8.60">
    <property type="match status" value="1"/>
</dbReference>
<keyword evidence="5" id="KW-0235">DNA replication</keyword>